<dbReference type="Proteomes" id="UP000824469">
    <property type="component" value="Unassembled WGS sequence"/>
</dbReference>
<feature type="non-terminal residue" evidence="1">
    <location>
        <position position="54"/>
    </location>
</feature>
<dbReference type="SUPFAM" id="SSF50022">
    <property type="entry name" value="ISP domain"/>
    <property type="match status" value="1"/>
</dbReference>
<proteinExistence type="predicted"/>
<evidence type="ECO:0000313" key="1">
    <source>
        <dbReference type="EMBL" id="KAH9304959.1"/>
    </source>
</evidence>
<dbReference type="GO" id="GO:0051537">
    <property type="term" value="F:2 iron, 2 sulfur cluster binding"/>
    <property type="evidence" value="ECO:0007669"/>
    <property type="project" value="InterPro"/>
</dbReference>
<sequence length="54" mass="5904">FDPSVPLEKAVTAPSSWYTNPIFPSLEMGRVFSRGWQAVGIVGQVQKANSFFTG</sequence>
<name>A0AA38FG27_TAXCH</name>
<protein>
    <submittedName>
        <fullName evidence="1">Uncharacterized protein</fullName>
    </submittedName>
</protein>
<gene>
    <name evidence="1" type="ORF">KI387_009363</name>
</gene>
<organism evidence="1 2">
    <name type="scientific">Taxus chinensis</name>
    <name type="common">Chinese yew</name>
    <name type="synonym">Taxus wallichiana var. chinensis</name>
    <dbReference type="NCBI Taxonomy" id="29808"/>
    <lineage>
        <taxon>Eukaryota</taxon>
        <taxon>Viridiplantae</taxon>
        <taxon>Streptophyta</taxon>
        <taxon>Embryophyta</taxon>
        <taxon>Tracheophyta</taxon>
        <taxon>Spermatophyta</taxon>
        <taxon>Pinopsida</taxon>
        <taxon>Pinidae</taxon>
        <taxon>Conifers II</taxon>
        <taxon>Cupressales</taxon>
        <taxon>Taxaceae</taxon>
        <taxon>Taxus</taxon>
    </lineage>
</organism>
<reference evidence="1 2" key="1">
    <citation type="journal article" date="2021" name="Nat. Plants">
        <title>The Taxus genome provides insights into paclitaxel biosynthesis.</title>
        <authorList>
            <person name="Xiong X."/>
            <person name="Gou J."/>
            <person name="Liao Q."/>
            <person name="Li Y."/>
            <person name="Zhou Q."/>
            <person name="Bi G."/>
            <person name="Li C."/>
            <person name="Du R."/>
            <person name="Wang X."/>
            <person name="Sun T."/>
            <person name="Guo L."/>
            <person name="Liang H."/>
            <person name="Lu P."/>
            <person name="Wu Y."/>
            <person name="Zhang Z."/>
            <person name="Ro D.K."/>
            <person name="Shang Y."/>
            <person name="Huang S."/>
            <person name="Yan J."/>
        </authorList>
    </citation>
    <scope>NUCLEOTIDE SEQUENCE [LARGE SCALE GENOMIC DNA]</scope>
    <source>
        <strain evidence="1">Ta-2019</strain>
    </source>
</reference>
<dbReference type="PANTHER" id="PTHR43756:SF5">
    <property type="entry name" value="CHOLINE MONOOXYGENASE, CHLOROPLASTIC"/>
    <property type="match status" value="1"/>
</dbReference>
<dbReference type="PANTHER" id="PTHR43756">
    <property type="entry name" value="CHOLINE MONOOXYGENASE, CHLOROPLASTIC"/>
    <property type="match status" value="1"/>
</dbReference>
<evidence type="ECO:0000313" key="2">
    <source>
        <dbReference type="Proteomes" id="UP000824469"/>
    </source>
</evidence>
<accession>A0AA38FG27</accession>
<dbReference type="AlphaFoldDB" id="A0AA38FG27"/>
<comment type="caution">
    <text evidence="1">The sequence shown here is derived from an EMBL/GenBank/DDBJ whole genome shotgun (WGS) entry which is preliminary data.</text>
</comment>
<keyword evidence="2" id="KW-1185">Reference proteome</keyword>
<dbReference type="EMBL" id="JAHRHJ020000008">
    <property type="protein sequence ID" value="KAH9304959.1"/>
    <property type="molecule type" value="Genomic_DNA"/>
</dbReference>
<dbReference type="InterPro" id="IPR001663">
    <property type="entry name" value="Rng_hydr_dOase-A"/>
</dbReference>
<feature type="non-terminal residue" evidence="1">
    <location>
        <position position="1"/>
    </location>
</feature>
<dbReference type="InterPro" id="IPR036922">
    <property type="entry name" value="Rieske_2Fe-2S_sf"/>
</dbReference>